<reference evidence="1 2" key="1">
    <citation type="submission" date="2020-02" db="EMBL/GenBank/DDBJ databases">
        <title>Paenibacillus sp. nov., isolated from rhizosphere soil of tomato.</title>
        <authorList>
            <person name="Weon H.-Y."/>
            <person name="Lee S.A."/>
        </authorList>
    </citation>
    <scope>NUCLEOTIDE SEQUENCE [LARGE SCALE GENOMIC DNA]</scope>
    <source>
        <strain evidence="1 2">14171R-81</strain>
    </source>
</reference>
<organism evidence="1 2">
    <name type="scientific">Paenibacillus rhizovicinus</name>
    <dbReference type="NCBI Taxonomy" id="2704463"/>
    <lineage>
        <taxon>Bacteria</taxon>
        <taxon>Bacillati</taxon>
        <taxon>Bacillota</taxon>
        <taxon>Bacilli</taxon>
        <taxon>Bacillales</taxon>
        <taxon>Paenibacillaceae</taxon>
        <taxon>Paenibacillus</taxon>
    </lineage>
</organism>
<accession>A0A6C0NTI2</accession>
<evidence type="ECO:0000313" key="2">
    <source>
        <dbReference type="Proteomes" id="UP000479114"/>
    </source>
</evidence>
<protein>
    <recommendedName>
        <fullName evidence="3">Permuted papain-like amidase YaeF/Yiix C92 family enzyme</fullName>
    </recommendedName>
</protein>
<dbReference type="RefSeq" id="WP_162637991.1">
    <property type="nucleotide sequence ID" value="NZ_CP048286.1"/>
</dbReference>
<dbReference type="SUPFAM" id="SSF54001">
    <property type="entry name" value="Cysteine proteinases"/>
    <property type="match status" value="1"/>
</dbReference>
<proteinExistence type="predicted"/>
<dbReference type="AlphaFoldDB" id="A0A6C0NTI2"/>
<dbReference type="InterPro" id="IPR038765">
    <property type="entry name" value="Papain-like_cys_pep_sf"/>
</dbReference>
<keyword evidence="2" id="KW-1185">Reference proteome</keyword>
<gene>
    <name evidence="1" type="ORF">GZH47_00300</name>
</gene>
<dbReference type="EMBL" id="CP048286">
    <property type="protein sequence ID" value="QHW29421.1"/>
    <property type="molecule type" value="Genomic_DNA"/>
</dbReference>
<dbReference type="PANTHER" id="PTHR47112:SF1">
    <property type="entry name" value="PX DOMAIN-CONTAINING PROTEIN"/>
    <property type="match status" value="1"/>
</dbReference>
<evidence type="ECO:0000313" key="1">
    <source>
        <dbReference type="EMBL" id="QHW29421.1"/>
    </source>
</evidence>
<dbReference type="KEGG" id="prz:GZH47_00300"/>
<evidence type="ECO:0008006" key="3">
    <source>
        <dbReference type="Google" id="ProtNLM"/>
    </source>
</evidence>
<dbReference type="Proteomes" id="UP000479114">
    <property type="component" value="Chromosome"/>
</dbReference>
<sequence length="208" mass="23479">MNNKQVSYEEIKGRLQTGDLLFCHGIFAEALQVEAMQGSPWSHIGMVVRLPGFDEPLFWESTTTQTLGDVMEHRIKTGPMLVTLKERIATDVSDGYDALFAFRLLNGARNDDMLAKLKAFIEEVHDASFPSLERMAFELLEGKLLRAQAGYKSFFCSELVAETYMRLGIMDRSMPSNSYRPVDLSNRTDLPLINGYTLADELLTLQDV</sequence>
<dbReference type="Gene3D" id="3.90.1720.10">
    <property type="entry name" value="endopeptidase domain like (from Nostoc punctiforme)"/>
    <property type="match status" value="1"/>
</dbReference>
<name>A0A6C0NTI2_9BACL</name>
<dbReference type="PANTHER" id="PTHR47112">
    <property type="entry name" value="PX DOMAIN-CONTAINING PROTEIN"/>
    <property type="match status" value="1"/>
</dbReference>